<dbReference type="AlphaFoldDB" id="A0A7G1G6J1"/>
<dbReference type="GO" id="GO:0015562">
    <property type="term" value="F:efflux transmembrane transporter activity"/>
    <property type="evidence" value="ECO:0007669"/>
    <property type="project" value="InterPro"/>
</dbReference>
<dbReference type="RefSeq" id="WP_190615814.1">
    <property type="nucleotide sequence ID" value="NZ_AP018712.1"/>
</dbReference>
<accession>A0A7G1G6J1</accession>
<keyword evidence="2" id="KW-1185">Reference proteome</keyword>
<dbReference type="InParanoid" id="A0A7G1G6J1"/>
<gene>
    <name evidence="1" type="ORF">OSSY52_08850</name>
</gene>
<evidence type="ECO:0000313" key="1">
    <source>
        <dbReference type="EMBL" id="BBE30744.1"/>
    </source>
</evidence>
<evidence type="ECO:0000313" key="2">
    <source>
        <dbReference type="Proteomes" id="UP000516361"/>
    </source>
</evidence>
<dbReference type="Gene3D" id="1.20.1600.10">
    <property type="entry name" value="Outer membrane efflux proteins (OEP)"/>
    <property type="match status" value="1"/>
</dbReference>
<dbReference type="EMBL" id="AP018712">
    <property type="protein sequence ID" value="BBE30744.1"/>
    <property type="molecule type" value="Genomic_DNA"/>
</dbReference>
<reference evidence="1 2" key="1">
    <citation type="submission" date="2018-06" db="EMBL/GenBank/DDBJ databases">
        <title>Genome sequencing of Oceanotoga sp. sy52.</title>
        <authorList>
            <person name="Mori K."/>
        </authorList>
    </citation>
    <scope>NUCLEOTIDE SEQUENCE [LARGE SCALE GENOMIC DNA]</scope>
    <source>
        <strain evidence="2">sy52</strain>
    </source>
</reference>
<protein>
    <submittedName>
        <fullName evidence="1">Membrane protein</fullName>
    </submittedName>
</protein>
<name>A0A7G1G6J1_9BACT</name>
<dbReference type="Proteomes" id="UP000516361">
    <property type="component" value="Chromosome"/>
</dbReference>
<organism evidence="1 2">
    <name type="scientific">Tepiditoga spiralis</name>
    <dbReference type="NCBI Taxonomy" id="2108365"/>
    <lineage>
        <taxon>Bacteria</taxon>
        <taxon>Thermotogati</taxon>
        <taxon>Thermotogota</taxon>
        <taxon>Thermotogae</taxon>
        <taxon>Petrotogales</taxon>
        <taxon>Petrotogaceae</taxon>
        <taxon>Tepiditoga</taxon>
    </lineage>
</organism>
<dbReference type="KEGG" id="ocy:OSSY52_08850"/>
<dbReference type="SUPFAM" id="SSF56954">
    <property type="entry name" value="Outer membrane efflux proteins (OEP)"/>
    <property type="match status" value="1"/>
</dbReference>
<proteinExistence type="predicted"/>
<sequence>MKVKLTLLIISLLTVLSFSNFNDLYLRNLNTSTYLKSKESLDVSILSLNKKENFWSPYLSLNTGFGGISFDKDGLNKMNFSIKANFLELYGSTIGLTLPFSIDAKDNWKFDSDLKNLSLSFTRSLAKEPEVEMLNAKSNYYNSLYSFNNYKTSIFIKTIKDIFSKYYIINSLKLNKEELQIQKNKYNFETDEDKKESLNIQILQREKIINSYEVQLKSLSEIDESLYESTKKYVGNLVENSKESTIVNRYDLKAIKLSTKAKELQKNNWFLPYLPDMSINISISDINNFNWSISISFDYSIFDRGERLIAINSRKINSNEYSYEEALTTINNNINTLKDSIINSEIDIQISKINIKNALEDYNNKKKLSEKGFISKDDFNLFKVEYELKKLDLEKVNNDMLINKLNLLKEYGYFQNSEVIKVEKID</sequence>